<dbReference type="GO" id="GO:0008270">
    <property type="term" value="F:zinc ion binding"/>
    <property type="evidence" value="ECO:0007669"/>
    <property type="project" value="UniProtKB-KW"/>
</dbReference>
<dbReference type="PROSITE" id="PS50157">
    <property type="entry name" value="ZINC_FINGER_C2H2_2"/>
    <property type="match status" value="1"/>
</dbReference>
<dbReference type="PROSITE" id="PS50016">
    <property type="entry name" value="ZF_PHD_2"/>
    <property type="match status" value="2"/>
</dbReference>
<evidence type="ECO:0000313" key="14">
    <source>
        <dbReference type="EMBL" id="JAP64687.1"/>
    </source>
</evidence>
<dbReference type="SMART" id="SM00249">
    <property type="entry name" value="PHD"/>
    <property type="match status" value="2"/>
</dbReference>
<dbReference type="CDD" id="cd15530">
    <property type="entry name" value="PHD2_d4"/>
    <property type="match status" value="1"/>
</dbReference>
<dbReference type="InterPro" id="IPR001965">
    <property type="entry name" value="Znf_PHD"/>
</dbReference>
<dbReference type="CDD" id="cd15619">
    <property type="entry name" value="PHD1_d4"/>
    <property type="match status" value="1"/>
</dbReference>
<dbReference type="EMBL" id="GEFH01003894">
    <property type="protein sequence ID" value="JAP64687.1"/>
    <property type="molecule type" value="mRNA"/>
</dbReference>
<feature type="region of interest" description="Disordered" evidence="11">
    <location>
        <begin position="321"/>
        <end position="348"/>
    </location>
</feature>
<evidence type="ECO:0000256" key="11">
    <source>
        <dbReference type="SAM" id="MobiDB-lite"/>
    </source>
</evidence>
<dbReference type="PROSITE" id="PS00028">
    <property type="entry name" value="ZINC_FINGER_C2H2_1"/>
    <property type="match status" value="1"/>
</dbReference>
<reference evidence="14" key="1">
    <citation type="journal article" date="2017" name="Ticks Tick Borne Dis.">
        <title>An insight into the sialome of Hyalomma excavatum.</title>
        <authorList>
            <person name="Ribeiro J.M."/>
            <person name="Slovak M."/>
            <person name="Francischetti I.M."/>
        </authorList>
    </citation>
    <scope>NUCLEOTIDE SEQUENCE</scope>
    <source>
        <strain evidence="14">Samish</strain>
        <tissue evidence="14">Salivary glands</tissue>
    </source>
</reference>
<dbReference type="FunFam" id="3.30.40.10:FF:000005">
    <property type="entry name" value="zinc finger protein isoform X1"/>
    <property type="match status" value="1"/>
</dbReference>
<keyword evidence="6" id="KW-0862">Zinc</keyword>
<dbReference type="InterPro" id="IPR036236">
    <property type="entry name" value="Znf_C2H2_sf"/>
</dbReference>
<name>A0A131XDQ5_9ACAR</name>
<evidence type="ECO:0000259" key="13">
    <source>
        <dbReference type="PROSITE" id="PS50157"/>
    </source>
</evidence>
<feature type="compositionally biased region" description="Gly residues" evidence="11">
    <location>
        <begin position="283"/>
        <end position="293"/>
    </location>
</feature>
<evidence type="ECO:0000256" key="1">
    <source>
        <dbReference type="ARBA" id="ARBA00004123"/>
    </source>
</evidence>
<feature type="domain" description="PHD-type" evidence="12">
    <location>
        <begin position="410"/>
        <end position="460"/>
    </location>
</feature>
<dbReference type="PANTHER" id="PTHR45888:SF5">
    <property type="entry name" value="D4, ISOFORM A"/>
    <property type="match status" value="1"/>
</dbReference>
<comment type="similarity">
    <text evidence="2">Belongs to the requiem/DPF family.</text>
</comment>
<evidence type="ECO:0000256" key="6">
    <source>
        <dbReference type="ARBA" id="ARBA00022833"/>
    </source>
</evidence>
<keyword evidence="5 10" id="KW-0863">Zinc-finger</keyword>
<dbReference type="PANTHER" id="PTHR45888">
    <property type="entry name" value="HL01030P-RELATED"/>
    <property type="match status" value="1"/>
</dbReference>
<keyword evidence="8" id="KW-0804">Transcription</keyword>
<evidence type="ECO:0000256" key="8">
    <source>
        <dbReference type="ARBA" id="ARBA00023163"/>
    </source>
</evidence>
<protein>
    <submittedName>
        <fullName evidence="14">Putative transcription factor requiem/neuro-d4</fullName>
    </submittedName>
</protein>
<dbReference type="GO" id="GO:0071565">
    <property type="term" value="C:nBAF complex"/>
    <property type="evidence" value="ECO:0007669"/>
    <property type="project" value="TreeGrafter"/>
</dbReference>
<evidence type="ECO:0000259" key="12">
    <source>
        <dbReference type="PROSITE" id="PS50016"/>
    </source>
</evidence>
<comment type="subcellular location">
    <subcellularLocation>
        <location evidence="1">Nucleus</location>
    </subcellularLocation>
</comment>
<dbReference type="SUPFAM" id="SSF57903">
    <property type="entry name" value="FYVE/PHD zinc finger"/>
    <property type="match status" value="2"/>
</dbReference>
<evidence type="ECO:0000256" key="9">
    <source>
        <dbReference type="ARBA" id="ARBA00023242"/>
    </source>
</evidence>
<dbReference type="InterPro" id="IPR013087">
    <property type="entry name" value="Znf_C2H2_type"/>
</dbReference>
<evidence type="ECO:0000256" key="10">
    <source>
        <dbReference type="PROSITE-ProRule" id="PRU00042"/>
    </source>
</evidence>
<organism evidence="14">
    <name type="scientific">Hyalomma excavatum</name>
    <dbReference type="NCBI Taxonomy" id="257692"/>
    <lineage>
        <taxon>Eukaryota</taxon>
        <taxon>Metazoa</taxon>
        <taxon>Ecdysozoa</taxon>
        <taxon>Arthropoda</taxon>
        <taxon>Chelicerata</taxon>
        <taxon>Arachnida</taxon>
        <taxon>Acari</taxon>
        <taxon>Parasitiformes</taxon>
        <taxon>Ixodida</taxon>
        <taxon>Ixodoidea</taxon>
        <taxon>Ixodidae</taxon>
        <taxon>Hyalomminae</taxon>
        <taxon>Hyalomma</taxon>
    </lineage>
</organism>
<keyword evidence="9" id="KW-0539">Nucleus</keyword>
<dbReference type="InterPro" id="IPR013083">
    <property type="entry name" value="Znf_RING/FYVE/PHD"/>
</dbReference>
<feature type="compositionally biased region" description="Polar residues" evidence="11">
    <location>
        <begin position="271"/>
        <end position="280"/>
    </location>
</feature>
<dbReference type="GO" id="GO:0007399">
    <property type="term" value="P:nervous system development"/>
    <property type="evidence" value="ECO:0007669"/>
    <property type="project" value="TreeGrafter"/>
</dbReference>
<evidence type="ECO:0000256" key="2">
    <source>
        <dbReference type="ARBA" id="ARBA00010539"/>
    </source>
</evidence>
<evidence type="ECO:0000256" key="5">
    <source>
        <dbReference type="ARBA" id="ARBA00022771"/>
    </source>
</evidence>
<keyword evidence="3" id="KW-0479">Metal-binding</keyword>
<feature type="region of interest" description="Disordered" evidence="11">
    <location>
        <begin position="175"/>
        <end position="210"/>
    </location>
</feature>
<dbReference type="InterPro" id="IPR011011">
    <property type="entry name" value="Znf_FYVE_PHD"/>
</dbReference>
<dbReference type="SUPFAM" id="SSF57667">
    <property type="entry name" value="beta-beta-alpha zinc fingers"/>
    <property type="match status" value="1"/>
</dbReference>
<feature type="compositionally biased region" description="Acidic residues" evidence="11">
    <location>
        <begin position="177"/>
        <end position="190"/>
    </location>
</feature>
<feature type="compositionally biased region" description="Basic residues" evidence="11">
    <location>
        <begin position="194"/>
        <end position="209"/>
    </location>
</feature>
<sequence length="475" mass="52006">MALGPLKINPVALNRLKAFLNEPAYKDATESSSVCNTRLVVERRLRLPFLDAQTGVAQSDCALWMARWQRMPGHAEGQLYSYPARRWRKRRRQYLMNDRYLGATRLREQPPDYGDADMHQISVVENVAARPSEGIDEAGDKGGATVGGEDSNQSWYLDETQESSAAALLEATAVADFPDDPETDTEDYDETYTRKKKKKPKNTGQKKRTRIEYTDAEKPYSCEICGVRYKTRPGLSYHYAHSHIASSSGTSSGSTATSTPADHHAPPAATQQEDSSSSAPSGGEFGSSRGGPASGDSPLAGLRKFQDSFLSFLKTPQAGAAPVEDMGVPAPQPPPPQQPQGRSASGKPLANPSPYCDFCLGDNGENKKTRQPEELVSCSDCGRSAHPSCLQFTPNMTVSVKKYRWQCIECKSCGLCGTSDNDDQLLFCDDCDRGYHMYCLQPPLSEPPEGLWSCHLCVEEYGRVEHRPNTAGGSP</sequence>
<feature type="region of interest" description="Disordered" evidence="11">
    <location>
        <begin position="244"/>
        <end position="301"/>
    </location>
</feature>
<dbReference type="InterPro" id="IPR025750">
    <property type="entry name" value="DPF1-3_N"/>
</dbReference>
<dbReference type="Pfam" id="PF00628">
    <property type="entry name" value="PHD"/>
    <property type="match status" value="2"/>
</dbReference>
<evidence type="ECO:0000256" key="3">
    <source>
        <dbReference type="ARBA" id="ARBA00022723"/>
    </source>
</evidence>
<evidence type="ECO:0000256" key="7">
    <source>
        <dbReference type="ARBA" id="ARBA00023015"/>
    </source>
</evidence>
<evidence type="ECO:0000256" key="4">
    <source>
        <dbReference type="ARBA" id="ARBA00022737"/>
    </source>
</evidence>
<feature type="compositionally biased region" description="Low complexity" evidence="11">
    <location>
        <begin position="244"/>
        <end position="270"/>
    </location>
</feature>
<accession>A0A131XDQ5</accession>
<dbReference type="Gene3D" id="3.30.40.10">
    <property type="entry name" value="Zinc/RING finger domain, C3HC4 (zinc finger)"/>
    <property type="match status" value="1"/>
</dbReference>
<proteinExistence type="evidence at transcript level"/>
<keyword evidence="4" id="KW-0677">Repeat</keyword>
<feature type="domain" description="PHD-type" evidence="12">
    <location>
        <begin position="353"/>
        <end position="413"/>
    </location>
</feature>
<keyword evidence="7" id="KW-0805">Transcription regulation</keyword>
<dbReference type="AlphaFoldDB" id="A0A131XDQ5"/>
<feature type="domain" description="C2H2-type" evidence="13">
    <location>
        <begin position="220"/>
        <end position="248"/>
    </location>
</feature>
<dbReference type="InterPro" id="IPR019787">
    <property type="entry name" value="Znf_PHD-finger"/>
</dbReference>
<dbReference type="Pfam" id="PF14051">
    <property type="entry name" value="DPF1-3_N"/>
    <property type="match status" value="1"/>
</dbReference>